<dbReference type="InterPro" id="IPR006938">
    <property type="entry name" value="DUF624"/>
</dbReference>
<gene>
    <name evidence="2" type="ORF">EV644_107321</name>
</gene>
<reference evidence="2 3" key="1">
    <citation type="journal article" date="2015" name="Stand. Genomic Sci.">
        <title>Genomic Encyclopedia of Bacterial and Archaeal Type Strains, Phase III: the genomes of soil and plant-associated and newly described type strains.</title>
        <authorList>
            <person name="Whitman W.B."/>
            <person name="Woyke T."/>
            <person name="Klenk H.P."/>
            <person name="Zhou Y."/>
            <person name="Lilburn T.G."/>
            <person name="Beck B.J."/>
            <person name="De Vos P."/>
            <person name="Vandamme P."/>
            <person name="Eisen J.A."/>
            <person name="Garrity G."/>
            <person name="Hugenholtz P."/>
            <person name="Kyrpides N.C."/>
        </authorList>
    </citation>
    <scope>NUCLEOTIDE SEQUENCE [LARGE SCALE GENOMIC DNA]</scope>
    <source>
        <strain evidence="2 3">VKM Ac-2538</strain>
    </source>
</reference>
<feature type="transmembrane region" description="Helical" evidence="1">
    <location>
        <begin position="24"/>
        <end position="47"/>
    </location>
</feature>
<organism evidence="2 3">
    <name type="scientific">Kribbella orskensis</name>
    <dbReference type="NCBI Taxonomy" id="2512216"/>
    <lineage>
        <taxon>Bacteria</taxon>
        <taxon>Bacillati</taxon>
        <taxon>Actinomycetota</taxon>
        <taxon>Actinomycetes</taxon>
        <taxon>Propionibacteriales</taxon>
        <taxon>Kribbellaceae</taxon>
        <taxon>Kribbella</taxon>
    </lineage>
</organism>
<accession>A0ABY2BK17</accession>
<feature type="transmembrane region" description="Helical" evidence="1">
    <location>
        <begin position="105"/>
        <end position="131"/>
    </location>
</feature>
<feature type="transmembrane region" description="Helical" evidence="1">
    <location>
        <begin position="151"/>
        <end position="171"/>
    </location>
</feature>
<evidence type="ECO:0000313" key="3">
    <source>
        <dbReference type="Proteomes" id="UP000295818"/>
    </source>
</evidence>
<evidence type="ECO:0000313" key="2">
    <source>
        <dbReference type="EMBL" id="TCO21996.1"/>
    </source>
</evidence>
<keyword evidence="3" id="KW-1185">Reference proteome</keyword>
<evidence type="ECO:0000256" key="1">
    <source>
        <dbReference type="SAM" id="Phobius"/>
    </source>
</evidence>
<proteinExistence type="predicted"/>
<name>A0ABY2BK17_9ACTN</name>
<dbReference type="Proteomes" id="UP000295818">
    <property type="component" value="Unassembled WGS sequence"/>
</dbReference>
<keyword evidence="1" id="KW-0812">Transmembrane</keyword>
<keyword evidence="1" id="KW-1133">Transmembrane helix</keyword>
<protein>
    <submittedName>
        <fullName evidence="2">Membrane protein YesL</fullName>
    </submittedName>
</protein>
<dbReference type="Pfam" id="PF04854">
    <property type="entry name" value="DUF624"/>
    <property type="match status" value="1"/>
</dbReference>
<sequence length="211" mass="22845">MSDTTGGGRTNAVLSKLSLIGDLLMLQLVFLVCSVGVVTLYPAAFALQRVLPYAIGQEHPSLMRRFWSEFKWAFRRFWAAGLVLYVGSIALAFGLLFWASTDGPVRIFALAVLVPLTGMIVGLYLSALAVLPDEPADTTPKSLFRAANLFLLRRSLAVAGGVIGLATWFLLLARLPTLFVIGSGLIPALIAYWISRTTTTRPKKDSGDVSI</sequence>
<dbReference type="RefSeq" id="WP_132190519.1">
    <property type="nucleotide sequence ID" value="NZ_SLWM01000007.1"/>
</dbReference>
<keyword evidence="1" id="KW-0472">Membrane</keyword>
<feature type="transmembrane region" description="Helical" evidence="1">
    <location>
        <begin position="177"/>
        <end position="194"/>
    </location>
</feature>
<comment type="caution">
    <text evidence="2">The sequence shown here is derived from an EMBL/GenBank/DDBJ whole genome shotgun (WGS) entry which is preliminary data.</text>
</comment>
<dbReference type="EMBL" id="SLWM01000007">
    <property type="protein sequence ID" value="TCO21996.1"/>
    <property type="molecule type" value="Genomic_DNA"/>
</dbReference>
<feature type="transmembrane region" description="Helical" evidence="1">
    <location>
        <begin position="77"/>
        <end position="99"/>
    </location>
</feature>